<proteinExistence type="predicted"/>
<evidence type="ECO:0000256" key="1">
    <source>
        <dbReference type="ARBA" id="ARBA00022603"/>
    </source>
</evidence>
<evidence type="ECO:0000256" key="2">
    <source>
        <dbReference type="ARBA" id="ARBA00022691"/>
    </source>
</evidence>
<keyword evidence="1" id="KW-0489">Methyltransferase</keyword>
<protein>
    <recommendedName>
        <fullName evidence="3">Methyltransferase domain-containing protein</fullName>
    </recommendedName>
</protein>
<gene>
    <name evidence="4" type="ORF">GCM10007981_15690</name>
</gene>
<reference evidence="4" key="1">
    <citation type="journal article" date="2014" name="Int. J. Syst. Evol. Microbiol.">
        <title>Complete genome sequence of Corynebacterium casei LMG S-19264T (=DSM 44701T), isolated from a smear-ripened cheese.</title>
        <authorList>
            <consortium name="US DOE Joint Genome Institute (JGI-PGF)"/>
            <person name="Walter F."/>
            <person name="Albersmeier A."/>
            <person name="Kalinowski J."/>
            <person name="Ruckert C."/>
        </authorList>
    </citation>
    <scope>NUCLEOTIDE SEQUENCE</scope>
    <source>
        <strain evidence="4">JCM 10088</strain>
    </source>
</reference>
<dbReference type="Pfam" id="PF13847">
    <property type="entry name" value="Methyltransf_31"/>
    <property type="match status" value="1"/>
</dbReference>
<dbReference type="GO" id="GO:0008168">
    <property type="term" value="F:methyltransferase activity"/>
    <property type="evidence" value="ECO:0007669"/>
    <property type="project" value="UniProtKB-KW"/>
</dbReference>
<dbReference type="GO" id="GO:0032259">
    <property type="term" value="P:methylation"/>
    <property type="evidence" value="ECO:0007669"/>
    <property type="project" value="UniProtKB-KW"/>
</dbReference>
<accession>A0A830GXM4</accession>
<keyword evidence="1" id="KW-0808">Transferase</keyword>
<feature type="domain" description="Methyltransferase" evidence="3">
    <location>
        <begin position="9"/>
        <end position="133"/>
    </location>
</feature>
<name>A0A830GXM4_9CREN</name>
<dbReference type="PANTHER" id="PTHR43861">
    <property type="entry name" value="TRANS-ACONITATE 2-METHYLTRANSFERASE-RELATED"/>
    <property type="match status" value="1"/>
</dbReference>
<dbReference type="SUPFAM" id="SSF53335">
    <property type="entry name" value="S-adenosyl-L-methionine-dependent methyltransferases"/>
    <property type="match status" value="1"/>
</dbReference>
<sequence length="159" mass="17909">MRFIREYVKDGMTVLDMGSGPGFFTVEISRRVGHRGLVYAVDADENSINLLKRKIESQSINNVIPILASVDKMDFIDDNSIDVVFSNKTLCCVRRHLDAAKEIKRVLKREGVAYVSISRPALDTISVNSEEWAAILSMFRIIKQGASLMSRWAILALPY</sequence>
<dbReference type="InterPro" id="IPR029063">
    <property type="entry name" value="SAM-dependent_MTases_sf"/>
</dbReference>
<organism evidence="4 5">
    <name type="scientific">Thermocladium modestius</name>
    <dbReference type="NCBI Taxonomy" id="62609"/>
    <lineage>
        <taxon>Archaea</taxon>
        <taxon>Thermoproteota</taxon>
        <taxon>Thermoprotei</taxon>
        <taxon>Thermoproteales</taxon>
        <taxon>Thermoproteaceae</taxon>
        <taxon>Thermocladium</taxon>
    </lineage>
</organism>
<comment type="caution">
    <text evidence="4">The sequence shown here is derived from an EMBL/GenBank/DDBJ whole genome shotgun (WGS) entry which is preliminary data.</text>
</comment>
<dbReference type="Proteomes" id="UP000610960">
    <property type="component" value="Unassembled WGS sequence"/>
</dbReference>
<evidence type="ECO:0000313" key="5">
    <source>
        <dbReference type="Proteomes" id="UP000610960"/>
    </source>
</evidence>
<dbReference type="InterPro" id="IPR025714">
    <property type="entry name" value="Methyltranfer_dom"/>
</dbReference>
<dbReference type="Gene3D" id="3.40.50.150">
    <property type="entry name" value="Vaccinia Virus protein VP39"/>
    <property type="match status" value="1"/>
</dbReference>
<dbReference type="CDD" id="cd02440">
    <property type="entry name" value="AdoMet_MTases"/>
    <property type="match status" value="1"/>
</dbReference>
<dbReference type="EMBL" id="BMNL01000003">
    <property type="protein sequence ID" value="GGP21920.1"/>
    <property type="molecule type" value="Genomic_DNA"/>
</dbReference>
<dbReference type="AlphaFoldDB" id="A0A830GXM4"/>
<keyword evidence="2" id="KW-0949">S-adenosyl-L-methionine</keyword>
<reference evidence="4" key="2">
    <citation type="submission" date="2020-09" db="EMBL/GenBank/DDBJ databases">
        <authorList>
            <person name="Sun Q."/>
            <person name="Ohkuma M."/>
        </authorList>
    </citation>
    <scope>NUCLEOTIDE SEQUENCE</scope>
    <source>
        <strain evidence="4">JCM 10088</strain>
    </source>
</reference>
<evidence type="ECO:0000313" key="4">
    <source>
        <dbReference type="EMBL" id="GGP21920.1"/>
    </source>
</evidence>
<keyword evidence="5" id="KW-1185">Reference proteome</keyword>
<evidence type="ECO:0000259" key="3">
    <source>
        <dbReference type="Pfam" id="PF13847"/>
    </source>
</evidence>